<protein>
    <recommendedName>
        <fullName evidence="3">Secretion system C-terminal sorting domain-containing protein</fullName>
    </recommendedName>
</protein>
<gene>
    <name evidence="1" type="ORF">ACM46_02415</name>
</gene>
<dbReference type="RefSeq" id="WP_048505008.1">
    <property type="nucleotide sequence ID" value="NZ_LFND01000001.1"/>
</dbReference>
<evidence type="ECO:0008006" key="3">
    <source>
        <dbReference type="Google" id="ProtNLM"/>
    </source>
</evidence>
<evidence type="ECO:0000313" key="1">
    <source>
        <dbReference type="EMBL" id="KMQ66409.1"/>
    </source>
</evidence>
<keyword evidence="2" id="KW-1185">Reference proteome</keyword>
<organism evidence="1 2">
    <name type="scientific">Chryseobacterium angstadtii</name>
    <dbReference type="NCBI Taxonomy" id="558151"/>
    <lineage>
        <taxon>Bacteria</taxon>
        <taxon>Pseudomonadati</taxon>
        <taxon>Bacteroidota</taxon>
        <taxon>Flavobacteriia</taxon>
        <taxon>Flavobacteriales</taxon>
        <taxon>Weeksellaceae</taxon>
        <taxon>Chryseobacterium group</taxon>
        <taxon>Chryseobacterium</taxon>
    </lineage>
</organism>
<comment type="caution">
    <text evidence="1">The sequence shown here is derived from an EMBL/GenBank/DDBJ whole genome shotgun (WGS) entry which is preliminary data.</text>
</comment>
<dbReference type="PATRIC" id="fig|558151.6.peg.503"/>
<evidence type="ECO:0000313" key="2">
    <source>
        <dbReference type="Proteomes" id="UP000036261"/>
    </source>
</evidence>
<proteinExistence type="predicted"/>
<dbReference type="AlphaFoldDB" id="A0A0J7IKE3"/>
<sequence>MKKKQLFLNLILPLGLFGQSVVVIPNTEKYGENGIVYDNSLFFSKNYKLVKFDGVSVTGTAEPSYNNQPINGQLRGSMIIYNNKLCYSYDYYNPESPIFSHLNKDYFITYDGTNYNVLLNPYYVYAEGGITIEDGESDFKPIEYNGKLILRSNSTNANYPASQSSYFHLWSFDGQVLTRIDNPYFINNPYINVSLRPHLGNWALVYNNDLYFGYTYTGSYGSRIAKFDGTNIALLDDNFIYYGGIFNLANNLYFNMFMSPVTGIINYIPASNTFLLAASIPPPMSDVNNKPLIHNSKAYLATGNKKLSVFDGAIQSQIGNPVSGDNGVVGNPVLFGTDVFFQYQGTGGKYFLGKYTPGDTGLSIISNPSAGDTGIGAKFKEFNGALYFTYKTSAVSPNVIPSYLAKYDGNAITVFPNPDGGLGVRDNSFVVYNNELYFSYENVNKTVVLAKYGTAVLSTDETVKETGVSVFKDNNGFSVVSKTNKIAKIEVLDASGREILNAKANAQKYSFEIGNHGVFMVNVTLENGKVSTLKVRN</sequence>
<reference evidence="1 2" key="1">
    <citation type="journal article" date="2013" name="Int. J. Syst. Evol. Microbiol.">
        <title>Chryseobacterium angstadtii sp. nov., isolated from a newt tank.</title>
        <authorList>
            <person name="Kirk K.E."/>
            <person name="Hoffman J.A."/>
            <person name="Smith K.A."/>
            <person name="Strahan B.L."/>
            <person name="Failor K.C."/>
            <person name="Krebs J.E."/>
            <person name="Gale A.N."/>
            <person name="Do T.D."/>
            <person name="Sontag T.C."/>
            <person name="Batties A.M."/>
            <person name="Mistiszyn K."/>
            <person name="Newman J.D."/>
        </authorList>
    </citation>
    <scope>NUCLEOTIDE SEQUENCE [LARGE SCALE GENOMIC DNA]</scope>
    <source>
        <strain evidence="1 2">KM</strain>
    </source>
</reference>
<dbReference type="Proteomes" id="UP000036261">
    <property type="component" value="Unassembled WGS sequence"/>
</dbReference>
<dbReference type="EMBL" id="LFND01000001">
    <property type="protein sequence ID" value="KMQ66409.1"/>
    <property type="molecule type" value="Genomic_DNA"/>
</dbReference>
<accession>A0A0J7IKE3</accession>
<dbReference type="STRING" id="558151.ACM46_02415"/>
<dbReference type="OrthoDB" id="9819684at2"/>
<name>A0A0J7IKE3_9FLAO</name>